<accession>A0A7G5FE16</accession>
<dbReference type="SUPFAM" id="SSF53720">
    <property type="entry name" value="ALDH-like"/>
    <property type="match status" value="1"/>
</dbReference>
<dbReference type="AlphaFoldDB" id="A0A7G5FE16"/>
<dbReference type="Gene3D" id="3.40.605.10">
    <property type="entry name" value="Aldehyde Dehydrogenase, Chain A, domain 1"/>
    <property type="match status" value="1"/>
</dbReference>
<dbReference type="Pfam" id="PF00171">
    <property type="entry name" value="Aldedh"/>
    <property type="match status" value="1"/>
</dbReference>
<dbReference type="Proteomes" id="UP000515570">
    <property type="component" value="Chromosome"/>
</dbReference>
<evidence type="ECO:0000256" key="2">
    <source>
        <dbReference type="ARBA" id="ARBA00022857"/>
    </source>
</evidence>
<gene>
    <name evidence="5" type="ORF">HW450_11030</name>
</gene>
<dbReference type="PANTHER" id="PTHR43217:SF2">
    <property type="entry name" value="SUCCINATE-SEMIALDEHYDE DEHYDROGENASE [NADP(+)]"/>
    <property type="match status" value="1"/>
</dbReference>
<evidence type="ECO:0000313" key="6">
    <source>
        <dbReference type="Proteomes" id="UP000515570"/>
    </source>
</evidence>
<protein>
    <submittedName>
        <fullName evidence="5">NAD-dependent succinate-semialdehyde dehydrogenase</fullName>
    </submittedName>
</protein>
<dbReference type="Gene3D" id="3.40.309.10">
    <property type="entry name" value="Aldehyde Dehydrogenase, Chain A, domain 2"/>
    <property type="match status" value="1"/>
</dbReference>
<sequence>MSTTYRVQDPSTNEIVESFEQATDAQVKQAVANATEAYGSWADKSFGERGSALNRLAQLLRDNKEELAKISCIEMGKPLEEMIEEIEFSADIINYYADNGEDFAADQPIESPNSAAYIRKLPIGPLLGIMPWNFPYYQVARFIGPNLMLGNTVILKHAEICPQSALRIEKLVKEAGIPEGVYTNLFASHEQISDIIADSRIRGVSLTGSERAGSAVAAQAGKYLKKVVLELGGTDPYIVLDTKDVKEAAKLAWDTRMVNTGQACNSNKRIIVMNDIYDEFVSELVALAENMTPTTWDAFEEGTYCPLSSRQAAETLRNQLEEAVSAGATLRVGGELSEAGAYVSPAVITDIPRGSEPFYTEFFGPVAAVFKATSEEEALEIANDSRYGLGGAVFSQDEARAKAVASKLEVGMANVNTPAGEGTELPFGGVKNSGYGRELGPLGMDEFVNKQLYYVAK</sequence>
<dbReference type="RefSeq" id="WP_182385664.1">
    <property type="nucleotide sequence ID" value="NZ_CP059833.1"/>
</dbReference>
<keyword evidence="6" id="KW-1185">Reference proteome</keyword>
<dbReference type="GO" id="GO:0004030">
    <property type="term" value="F:aldehyde dehydrogenase [NAD(P)+] activity"/>
    <property type="evidence" value="ECO:0007669"/>
    <property type="project" value="InterPro"/>
</dbReference>
<organism evidence="5 6">
    <name type="scientific">Corynebacterium hindlerae</name>
    <dbReference type="NCBI Taxonomy" id="699041"/>
    <lineage>
        <taxon>Bacteria</taxon>
        <taxon>Bacillati</taxon>
        <taxon>Actinomycetota</taxon>
        <taxon>Actinomycetes</taxon>
        <taxon>Mycobacteriales</taxon>
        <taxon>Corynebacteriaceae</taxon>
        <taxon>Corynebacterium</taxon>
    </lineage>
</organism>
<dbReference type="PANTHER" id="PTHR43217">
    <property type="entry name" value="SUCCINATE SEMIALDEHYDE DEHYDROGENASE [NAD(P)+] SAD"/>
    <property type="match status" value="1"/>
</dbReference>
<dbReference type="InterPro" id="IPR047110">
    <property type="entry name" value="GABD/Sad-like"/>
</dbReference>
<keyword evidence="2" id="KW-0521">NADP</keyword>
<dbReference type="GO" id="GO:0004777">
    <property type="term" value="F:succinate-semialdehyde dehydrogenase (NAD+) activity"/>
    <property type="evidence" value="ECO:0007669"/>
    <property type="project" value="TreeGrafter"/>
</dbReference>
<comment type="similarity">
    <text evidence="1">Belongs to the aldehyde dehydrogenase family.</text>
</comment>
<dbReference type="CDD" id="cd07100">
    <property type="entry name" value="ALDH_SSADH1_GabD1"/>
    <property type="match status" value="1"/>
</dbReference>
<evidence type="ECO:0000259" key="4">
    <source>
        <dbReference type="Pfam" id="PF00171"/>
    </source>
</evidence>
<dbReference type="InterPro" id="IPR016163">
    <property type="entry name" value="Ald_DH_C"/>
</dbReference>
<evidence type="ECO:0000313" key="5">
    <source>
        <dbReference type="EMBL" id="QMV84857.1"/>
    </source>
</evidence>
<evidence type="ECO:0000256" key="3">
    <source>
        <dbReference type="ARBA" id="ARBA00023002"/>
    </source>
</evidence>
<proteinExistence type="inferred from homology"/>
<dbReference type="InterPro" id="IPR015590">
    <property type="entry name" value="Aldehyde_DH_dom"/>
</dbReference>
<dbReference type="EMBL" id="CP059833">
    <property type="protein sequence ID" value="QMV84857.1"/>
    <property type="molecule type" value="Genomic_DNA"/>
</dbReference>
<dbReference type="InterPro" id="IPR016162">
    <property type="entry name" value="Ald_DH_N"/>
</dbReference>
<dbReference type="InterPro" id="IPR016161">
    <property type="entry name" value="Ald_DH/histidinol_DH"/>
</dbReference>
<name>A0A7G5FE16_9CORY</name>
<dbReference type="FunFam" id="3.40.605.10:FF:000012">
    <property type="entry name" value="NAD-dependent succinate-semialdehyde dehydrogenase"/>
    <property type="match status" value="1"/>
</dbReference>
<evidence type="ECO:0000256" key="1">
    <source>
        <dbReference type="ARBA" id="ARBA00009986"/>
    </source>
</evidence>
<dbReference type="InterPro" id="IPR044148">
    <property type="entry name" value="ALDH_GabD1-like"/>
</dbReference>
<reference evidence="5 6" key="1">
    <citation type="submission" date="2020-07" db="EMBL/GenBank/DDBJ databases">
        <title>non toxigenic Corynebacterium sp. nov from a clinical source.</title>
        <authorList>
            <person name="Bernier A.-M."/>
            <person name="Bernard K."/>
        </authorList>
    </citation>
    <scope>NUCLEOTIDE SEQUENCE [LARGE SCALE GENOMIC DNA]</scope>
    <source>
        <strain evidence="6">NML 93-0612</strain>
    </source>
</reference>
<keyword evidence="3" id="KW-0560">Oxidoreductase</keyword>
<feature type="domain" description="Aldehyde dehydrogenase" evidence="4">
    <location>
        <begin position="3"/>
        <end position="449"/>
    </location>
</feature>